<evidence type="ECO:0000256" key="3">
    <source>
        <dbReference type="ARBA" id="ARBA00022692"/>
    </source>
</evidence>
<feature type="region of interest" description="Disordered" evidence="8">
    <location>
        <begin position="81"/>
        <end position="235"/>
    </location>
</feature>
<evidence type="ECO:0000256" key="5">
    <source>
        <dbReference type="ARBA" id="ARBA00022989"/>
    </source>
</evidence>
<sequence length="235" mass="24347">MMEIGLIIALAVMLFPPTELPKLVRSIARIYGQVRKTAEDFRNTVLEDEDLREPIDQIKGAYNDARWEVRDAERKARQQLAKAQMDMRMATARRIQAEREAEAKQAEAAEDAAEGSAEDAAEGAEASEPGGASDNAEPPASGSASPATPVRIASDSGSNSGPNSGSNARPDAASNASGSGSEPHDNLAPGGAVAGADPRRIAPRPPGAYTAPTSTPDAAAGDESDDNGEAREGVA</sequence>
<evidence type="ECO:0000313" key="10">
    <source>
        <dbReference type="Proteomes" id="UP000237968"/>
    </source>
</evidence>
<evidence type="ECO:0000256" key="6">
    <source>
        <dbReference type="ARBA" id="ARBA00023010"/>
    </source>
</evidence>
<evidence type="ECO:0000256" key="1">
    <source>
        <dbReference type="ARBA" id="ARBA00004167"/>
    </source>
</evidence>
<feature type="compositionally biased region" description="Low complexity" evidence="8">
    <location>
        <begin position="154"/>
        <end position="167"/>
    </location>
</feature>
<comment type="caution">
    <text evidence="9">The sequence shown here is derived from an EMBL/GenBank/DDBJ whole genome shotgun (WGS) entry which is preliminary data.</text>
</comment>
<dbReference type="EMBL" id="PVNK01000201">
    <property type="protein sequence ID" value="PRP92867.1"/>
    <property type="molecule type" value="Genomic_DNA"/>
</dbReference>
<dbReference type="Proteomes" id="UP000237968">
    <property type="component" value="Unassembled WGS sequence"/>
</dbReference>
<reference evidence="9 10" key="1">
    <citation type="submission" date="2018-03" db="EMBL/GenBank/DDBJ databases">
        <title>Draft Genome Sequences of the Obligatory Marine Myxobacteria Enhygromyxa salina SWB005.</title>
        <authorList>
            <person name="Poehlein A."/>
            <person name="Moghaddam J.A."/>
            <person name="Harms H."/>
            <person name="Alanjari M."/>
            <person name="Koenig G.M."/>
            <person name="Daniel R."/>
            <person name="Schaeberle T.F."/>
        </authorList>
    </citation>
    <scope>NUCLEOTIDE SEQUENCE [LARGE SCALE GENOMIC DNA]</scope>
    <source>
        <strain evidence="9 10">SWB005</strain>
    </source>
</reference>
<gene>
    <name evidence="9" type="primary">tatB</name>
    <name evidence="9" type="ORF">ENSA5_46320</name>
</gene>
<protein>
    <submittedName>
        <fullName evidence="9">Sec-independent protein translocase protein TatB</fullName>
    </submittedName>
</protein>
<proteinExistence type="predicted"/>
<dbReference type="Pfam" id="PF02416">
    <property type="entry name" value="TatA_B_E"/>
    <property type="match status" value="1"/>
</dbReference>
<evidence type="ECO:0000256" key="2">
    <source>
        <dbReference type="ARBA" id="ARBA00022448"/>
    </source>
</evidence>
<evidence type="ECO:0000256" key="7">
    <source>
        <dbReference type="ARBA" id="ARBA00023136"/>
    </source>
</evidence>
<evidence type="ECO:0000256" key="8">
    <source>
        <dbReference type="SAM" id="MobiDB-lite"/>
    </source>
</evidence>
<feature type="compositionally biased region" description="Basic and acidic residues" evidence="8">
    <location>
        <begin position="95"/>
        <end position="107"/>
    </location>
</feature>
<feature type="compositionally biased region" description="Acidic residues" evidence="8">
    <location>
        <begin position="108"/>
        <end position="122"/>
    </location>
</feature>
<organism evidence="9 10">
    <name type="scientific">Enhygromyxa salina</name>
    <dbReference type="NCBI Taxonomy" id="215803"/>
    <lineage>
        <taxon>Bacteria</taxon>
        <taxon>Pseudomonadati</taxon>
        <taxon>Myxococcota</taxon>
        <taxon>Polyangia</taxon>
        <taxon>Nannocystales</taxon>
        <taxon>Nannocystaceae</taxon>
        <taxon>Enhygromyxa</taxon>
    </lineage>
</organism>
<keyword evidence="6" id="KW-0811">Translocation</keyword>
<keyword evidence="3" id="KW-0812">Transmembrane</keyword>
<keyword evidence="2" id="KW-0813">Transport</keyword>
<keyword evidence="7" id="KW-0472">Membrane</keyword>
<dbReference type="Gene3D" id="1.20.5.3310">
    <property type="match status" value="1"/>
</dbReference>
<evidence type="ECO:0000256" key="4">
    <source>
        <dbReference type="ARBA" id="ARBA00022927"/>
    </source>
</evidence>
<keyword evidence="4" id="KW-0653">Protein transport</keyword>
<name>A0A2S9XJ54_9BACT</name>
<dbReference type="InterPro" id="IPR003369">
    <property type="entry name" value="TatA/B/E"/>
</dbReference>
<accession>A0A2S9XJ54</accession>
<dbReference type="AlphaFoldDB" id="A0A2S9XJ54"/>
<keyword evidence="5" id="KW-1133">Transmembrane helix</keyword>
<keyword evidence="10" id="KW-1185">Reference proteome</keyword>
<evidence type="ECO:0000313" key="9">
    <source>
        <dbReference type="EMBL" id="PRP92867.1"/>
    </source>
</evidence>
<comment type="subcellular location">
    <subcellularLocation>
        <location evidence="1">Membrane</location>
        <topology evidence="1">Single-pass membrane protein</topology>
    </subcellularLocation>
</comment>
<feature type="compositionally biased region" description="Low complexity" evidence="8">
    <location>
        <begin position="123"/>
        <end position="147"/>
    </location>
</feature>